<dbReference type="NCBIfam" id="TIGR03661">
    <property type="entry name" value="T1SS_VCA0849"/>
    <property type="match status" value="1"/>
</dbReference>
<dbReference type="Pfam" id="PF17963">
    <property type="entry name" value="Big_9"/>
    <property type="match status" value="1"/>
</dbReference>
<dbReference type="Proteomes" id="UP001174419">
    <property type="component" value="Unassembled WGS sequence"/>
</dbReference>
<evidence type="ECO:0000313" key="1">
    <source>
        <dbReference type="EMBL" id="MDM1720042.1"/>
    </source>
</evidence>
<feature type="non-terminal residue" evidence="1">
    <location>
        <position position="1"/>
    </location>
</feature>
<reference evidence="1" key="2">
    <citation type="journal article" date="2022" name="Sci. Total Environ.">
        <title>Prevalence, transmission, and molecular epidemiology of tet(X)-positive bacteria among humans, animals, and environmental niches in China: An epidemiological, and genomic-based study.</title>
        <authorList>
            <person name="Dong N."/>
            <person name="Zeng Y."/>
            <person name="Cai C."/>
            <person name="Sun C."/>
            <person name="Lu J."/>
            <person name="Liu C."/>
            <person name="Zhou H."/>
            <person name="Sun Q."/>
            <person name="Shu L."/>
            <person name="Wang H."/>
            <person name="Wang Y."/>
            <person name="Wang S."/>
            <person name="Wu C."/>
            <person name="Chan E.W."/>
            <person name="Chen G."/>
            <person name="Shen Z."/>
            <person name="Chen S."/>
            <person name="Zhang R."/>
        </authorList>
    </citation>
    <scope>NUCLEOTIDE SEQUENCE</scope>
    <source>
        <strain evidence="1">DF49-4</strain>
    </source>
</reference>
<dbReference type="RefSeq" id="WP_286381477.1">
    <property type="nucleotide sequence ID" value="NZ_JACANG010000041.1"/>
</dbReference>
<organism evidence="1 2">
    <name type="scientific">Acinetobacter towneri</name>
    <dbReference type="NCBI Taxonomy" id="202956"/>
    <lineage>
        <taxon>Bacteria</taxon>
        <taxon>Pseudomonadati</taxon>
        <taxon>Pseudomonadota</taxon>
        <taxon>Gammaproteobacteria</taxon>
        <taxon>Moraxellales</taxon>
        <taxon>Moraxellaceae</taxon>
        <taxon>Acinetobacter</taxon>
    </lineage>
</organism>
<sequence length="713" mass="74258">ATANGTVEITLDRPLVDGEEITVEVTDAAGNTASDTVTADVFAEPPTSVMIGNGDAYITEDEITAGKVDVTIDLPLSAKVGDILIVNGIEKPLIDADILAGSVIVQVDVPTKEGEVLTVEAKIKDQLQNESTTVTTAAELNLMILADDEVQAELGQKGINTLPIASFDSQGLIDLLPGDSTMAKFDFTIEAGSDVVITVEQENLLAVAEAFSFVVKNETTGETFIVAKSDSSQGGLIAGALGLDVLGAVNSGNGLRLDINDLPPGNYSVEVQADSSKLADILKTIKLEDLGNNTVNGLVQDTVKGLVKELLVGQTKEELLDQISLDTLLKVTEKVPALGTLVSVVKGLLNVISGGDLTGKSVNELLEGLGPLGGVIKGPINALVGAIDNLGELLYDNLVEPLVDDIIIGALVDGTGLGNALDGILGGVNSLLSSLGLSGVLPALDDLLKLVADNILSNPLTLFPDISADVYEINSKTYHVEGNVTEDSDNGTHADILNGAKLTEVSVDGKPVVTLDQVDAGGTYAEIEGVYGTLKIYADGTFSYQSNNVIEESIVQDVFTYTVTDGDGHSETATLTVNIDTVNEVINFIDSTDGQLVQGGAGDDVITGSSGADMAIYHVLDNADNTGGNGHDTWTNFSMDEGDKINVSDLLSGNTSLQDAITLTEDAEGNVVLNIDRDGKAGTSYQSESFLTLVGVEKTDTLLDDLINNGHLF</sequence>
<dbReference type="EMBL" id="JACANG010000041">
    <property type="protein sequence ID" value="MDM1720042.1"/>
    <property type="molecule type" value="Genomic_DNA"/>
</dbReference>
<reference evidence="1" key="1">
    <citation type="submission" date="2020-06" db="EMBL/GenBank/DDBJ databases">
        <authorList>
            <person name="Dong N."/>
        </authorList>
    </citation>
    <scope>NUCLEOTIDE SEQUENCE</scope>
    <source>
        <strain evidence="1">DF49-4</strain>
    </source>
</reference>
<gene>
    <name evidence="1" type="ORF">HX110_13130</name>
</gene>
<dbReference type="AlphaFoldDB" id="A0AB35M760"/>
<proteinExistence type="predicted"/>
<evidence type="ECO:0000313" key="2">
    <source>
        <dbReference type="Proteomes" id="UP001174419"/>
    </source>
</evidence>
<name>A0AB35M760_9GAMM</name>
<dbReference type="InterPro" id="IPR019960">
    <property type="entry name" value="T1SS_VCA0849"/>
</dbReference>
<accession>A0AB35M760</accession>
<protein>
    <submittedName>
        <fullName evidence="1">Type I secretion C-terminal target domain-containing protein</fullName>
    </submittedName>
</protein>
<comment type="caution">
    <text evidence="1">The sequence shown here is derived from an EMBL/GenBank/DDBJ whole genome shotgun (WGS) entry which is preliminary data.</text>
</comment>